<dbReference type="RefSeq" id="WP_055451753.1">
    <property type="nucleotide sequence ID" value="NZ_CYHF01000015.1"/>
</dbReference>
<evidence type="ECO:0000256" key="2">
    <source>
        <dbReference type="ARBA" id="ARBA00022722"/>
    </source>
</evidence>
<dbReference type="InterPro" id="IPR025824">
    <property type="entry name" value="OB-fold_nuc-bd_dom"/>
</dbReference>
<name>A0A0K6IB45_9BURK</name>
<dbReference type="PANTHER" id="PTHR30008">
    <property type="entry name" value="EXODEOXYRIBONUCLEASE 7 LARGE SUBUNIT"/>
    <property type="match status" value="1"/>
</dbReference>
<evidence type="ECO:0000256" key="3">
    <source>
        <dbReference type="ARBA" id="ARBA00022801"/>
    </source>
</evidence>
<keyword evidence="4 5" id="KW-0269">Exonuclease</keyword>
<comment type="catalytic activity">
    <reaction evidence="5 6">
        <text>Exonucleolytic cleavage in either 5'- to 3'- or 3'- to 5'-direction to yield nucleoside 5'-phosphates.</text>
        <dbReference type="EC" id="3.1.11.6"/>
    </reaction>
</comment>
<proteinExistence type="inferred from homology"/>
<dbReference type="GO" id="GO:0008855">
    <property type="term" value="F:exodeoxyribonuclease VII activity"/>
    <property type="evidence" value="ECO:0007669"/>
    <property type="project" value="UniProtKB-UniRule"/>
</dbReference>
<feature type="domain" description="Exonuclease VII large subunit C-terminal" evidence="7">
    <location>
        <begin position="127"/>
        <end position="428"/>
    </location>
</feature>
<protein>
    <recommendedName>
        <fullName evidence="5">Exodeoxyribonuclease 7 large subunit</fullName>
        <ecNumber evidence="5">3.1.11.6</ecNumber>
    </recommendedName>
    <alternativeName>
        <fullName evidence="5">Exodeoxyribonuclease VII large subunit</fullName>
        <shortName evidence="5">Exonuclease VII large subunit</shortName>
    </alternativeName>
</protein>
<accession>A0A0K6IB45</accession>
<evidence type="ECO:0000259" key="8">
    <source>
        <dbReference type="Pfam" id="PF13742"/>
    </source>
</evidence>
<dbReference type="AlphaFoldDB" id="A0A0K6IB45"/>
<evidence type="ECO:0000256" key="5">
    <source>
        <dbReference type="HAMAP-Rule" id="MF_00378"/>
    </source>
</evidence>
<keyword evidence="1 5" id="KW-0963">Cytoplasm</keyword>
<dbReference type="NCBIfam" id="TIGR00237">
    <property type="entry name" value="xseA"/>
    <property type="match status" value="1"/>
</dbReference>
<dbReference type="EC" id="3.1.11.6" evidence="5"/>
<keyword evidence="2 5" id="KW-0540">Nuclease</keyword>
<dbReference type="GO" id="GO:0003676">
    <property type="term" value="F:nucleic acid binding"/>
    <property type="evidence" value="ECO:0007669"/>
    <property type="project" value="InterPro"/>
</dbReference>
<dbReference type="Proteomes" id="UP000183649">
    <property type="component" value="Unassembled WGS sequence"/>
</dbReference>
<organism evidence="9 10">
    <name type="scientific">Thiomonas bhubaneswarensis</name>
    <dbReference type="NCBI Taxonomy" id="339866"/>
    <lineage>
        <taxon>Bacteria</taxon>
        <taxon>Pseudomonadati</taxon>
        <taxon>Pseudomonadota</taxon>
        <taxon>Betaproteobacteria</taxon>
        <taxon>Burkholderiales</taxon>
        <taxon>Thiomonas</taxon>
    </lineage>
</organism>
<reference evidence="10" key="1">
    <citation type="submission" date="2015-08" db="EMBL/GenBank/DDBJ databases">
        <authorList>
            <person name="Varghese N."/>
        </authorList>
    </citation>
    <scope>NUCLEOTIDE SEQUENCE [LARGE SCALE GENOMIC DNA]</scope>
    <source>
        <strain evidence="10">DSM 18181</strain>
    </source>
</reference>
<gene>
    <name evidence="5" type="primary">xseA</name>
    <name evidence="9" type="ORF">Ga0061069_11514</name>
</gene>
<sequence>MNRTSDGPLVWTVSALAQAFSDALNARFNSLTVRGEVSGLVRAASGHQYFNLKDGAAQLRCVWFRQRAGNAAIALRNGLSVRLRATVSIYEPRGDLQLIVESVQPDGEGALLEAFLRLKAKLQGEGLFDAVRKRPLPAMPRAVGVITSLQAAALRDVLTTLKRRSPQVRVVVYPASVQGTAAPAELRAALQRAQARREVDVILLVRGGGSLDDLWAFNDESLVRAIAACALPVVSGVGHETDFTLADFAADLRAPTPTAAAELAVPAQATLADALNHAAHRLGSAMRRQLQREQQRCDRLALRWPQPAALLAAPQHRLAQLQWRLQQGLRDLPRLHAQRLHLLQQGLNRALRQRLPRERERMDHWQQALPDALSRQLADAARRLDRAAQHLQLLSPRATLARGYLLGMDAQGYVLRDLAQLDPHAPLLLADAQRALRLDIARIEAQPHPLGTDIPPT</sequence>
<evidence type="ECO:0000313" key="9">
    <source>
        <dbReference type="EMBL" id="CUB00547.1"/>
    </source>
</evidence>
<dbReference type="GO" id="GO:0005737">
    <property type="term" value="C:cytoplasm"/>
    <property type="evidence" value="ECO:0007669"/>
    <property type="project" value="UniProtKB-SubCell"/>
</dbReference>
<dbReference type="Pfam" id="PF13742">
    <property type="entry name" value="tRNA_anti_2"/>
    <property type="match status" value="1"/>
</dbReference>
<dbReference type="InterPro" id="IPR003753">
    <property type="entry name" value="Exonuc_VII_L"/>
</dbReference>
<evidence type="ECO:0000256" key="1">
    <source>
        <dbReference type="ARBA" id="ARBA00022490"/>
    </source>
</evidence>
<keyword evidence="10" id="KW-1185">Reference proteome</keyword>
<comment type="function">
    <text evidence="5">Bidirectionally degrades single-stranded DNA into large acid-insoluble oligonucleotides, which are then degraded further into small acid-soluble oligonucleotides.</text>
</comment>
<dbReference type="HAMAP" id="MF_00378">
    <property type="entry name" value="Exonuc_7_L"/>
    <property type="match status" value="1"/>
</dbReference>
<dbReference type="CDD" id="cd04489">
    <property type="entry name" value="ExoVII_LU_OBF"/>
    <property type="match status" value="1"/>
</dbReference>
<comment type="subunit">
    <text evidence="5">Heterooligomer composed of large and small subunits.</text>
</comment>
<dbReference type="GO" id="GO:0006308">
    <property type="term" value="P:DNA catabolic process"/>
    <property type="evidence" value="ECO:0007669"/>
    <property type="project" value="UniProtKB-UniRule"/>
</dbReference>
<dbReference type="PANTHER" id="PTHR30008:SF0">
    <property type="entry name" value="EXODEOXYRIBONUCLEASE 7 LARGE SUBUNIT"/>
    <property type="match status" value="1"/>
</dbReference>
<evidence type="ECO:0000313" key="10">
    <source>
        <dbReference type="Proteomes" id="UP000183649"/>
    </source>
</evidence>
<dbReference type="GO" id="GO:0009318">
    <property type="term" value="C:exodeoxyribonuclease VII complex"/>
    <property type="evidence" value="ECO:0007669"/>
    <property type="project" value="UniProtKB-UniRule"/>
</dbReference>
<feature type="domain" description="OB-fold nucleic acid binding" evidence="8">
    <location>
        <begin position="11"/>
        <end position="104"/>
    </location>
</feature>
<comment type="subcellular location">
    <subcellularLocation>
        <location evidence="5 6">Cytoplasm</location>
    </subcellularLocation>
</comment>
<evidence type="ECO:0000259" key="7">
    <source>
        <dbReference type="Pfam" id="PF02601"/>
    </source>
</evidence>
<evidence type="ECO:0000256" key="6">
    <source>
        <dbReference type="RuleBase" id="RU004355"/>
    </source>
</evidence>
<dbReference type="STRING" id="339866.GCA_001418255_02936"/>
<dbReference type="Pfam" id="PF02601">
    <property type="entry name" value="Exonuc_VII_L"/>
    <property type="match status" value="1"/>
</dbReference>
<dbReference type="InterPro" id="IPR020579">
    <property type="entry name" value="Exonuc_VII_lsu_C"/>
</dbReference>
<keyword evidence="3 5" id="KW-0378">Hydrolase</keyword>
<dbReference type="EMBL" id="CYHF01000015">
    <property type="protein sequence ID" value="CUB00547.1"/>
    <property type="molecule type" value="Genomic_DNA"/>
</dbReference>
<comment type="similarity">
    <text evidence="5 6">Belongs to the XseA family.</text>
</comment>
<evidence type="ECO:0000256" key="4">
    <source>
        <dbReference type="ARBA" id="ARBA00022839"/>
    </source>
</evidence>